<evidence type="ECO:0000313" key="14">
    <source>
        <dbReference type="Proteomes" id="UP001629113"/>
    </source>
</evidence>
<comment type="subcellular location">
    <subcellularLocation>
        <location evidence="1 12">Endoplasmic reticulum membrane</location>
        <topology evidence="1 12">Multi-pass membrane protein</topology>
    </subcellularLocation>
</comment>
<dbReference type="InterPro" id="IPR007315">
    <property type="entry name" value="PIG-V/Gpi18"/>
</dbReference>
<sequence length="341" mass="37273">MGLPPHEDLEGLVAICIAHTSHLLSVLVLYKLTRTLFPAVSKQPLAFATSLLHVISPAGLFLSAPYAESSCALLSFLGSLLFTQSFLNQKQSPASRDLLIGAAGIVFAIATTFRSNALLNGLLFLEEAFRLLASLRHGIALGTIRRLILTGLGGSIIGIGFVVPQYIAYTDFCGQEDRILARPWCNKAIPSIYTFVQDHYWNVGFLRYWTVSNIPLFMLATPMLGILTKSGLLTLTGGLVEPADGSETRTATQKPGVDENEVPTNTLVRNMAVSQLILTALTLTSAHVQIITRISSAYPVWMWYIGRTALTSRVKTDYFIRFMVMYAVIQGVLFSSFLPPA</sequence>
<comment type="caution">
    <text evidence="13">The sequence shown here is derived from an EMBL/GenBank/DDBJ whole genome shotgun (WGS) entry which is preliminary data.</text>
</comment>
<gene>
    <name evidence="13" type="ORF">PVAG01_05544</name>
</gene>
<evidence type="ECO:0000256" key="4">
    <source>
        <dbReference type="ARBA" id="ARBA00013795"/>
    </source>
</evidence>
<dbReference type="GO" id="GO:0016757">
    <property type="term" value="F:glycosyltransferase activity"/>
    <property type="evidence" value="ECO:0007669"/>
    <property type="project" value="UniProtKB-KW"/>
</dbReference>
<evidence type="ECO:0000256" key="12">
    <source>
        <dbReference type="RuleBase" id="RU363112"/>
    </source>
</evidence>
<keyword evidence="5 12" id="KW-0337">GPI-anchor biosynthesis</keyword>
<organism evidence="13 14">
    <name type="scientific">Phlyctema vagabunda</name>
    <dbReference type="NCBI Taxonomy" id="108571"/>
    <lineage>
        <taxon>Eukaryota</taxon>
        <taxon>Fungi</taxon>
        <taxon>Dikarya</taxon>
        <taxon>Ascomycota</taxon>
        <taxon>Pezizomycotina</taxon>
        <taxon>Leotiomycetes</taxon>
        <taxon>Helotiales</taxon>
        <taxon>Dermateaceae</taxon>
        <taxon>Phlyctema</taxon>
    </lineage>
</organism>
<keyword evidence="7 12" id="KW-0808">Transferase</keyword>
<comment type="pathway">
    <text evidence="2 12">Glycolipid biosynthesis; glycosylphosphatidylinositol-anchor biosynthesis.</text>
</comment>
<keyword evidence="8 12" id="KW-0812">Transmembrane</keyword>
<feature type="transmembrane region" description="Helical" evidence="12">
    <location>
        <begin position="146"/>
        <end position="167"/>
    </location>
</feature>
<dbReference type="EC" id="2.4.1.-" evidence="12"/>
<dbReference type="Proteomes" id="UP001629113">
    <property type="component" value="Unassembled WGS sequence"/>
</dbReference>
<evidence type="ECO:0000256" key="1">
    <source>
        <dbReference type="ARBA" id="ARBA00004477"/>
    </source>
</evidence>
<evidence type="ECO:0000313" key="13">
    <source>
        <dbReference type="EMBL" id="KAL3423797.1"/>
    </source>
</evidence>
<comment type="caution">
    <text evidence="12">Lacks conserved residue(s) required for the propagation of feature annotation.</text>
</comment>
<feature type="transmembrane region" description="Helical" evidence="12">
    <location>
        <begin position="318"/>
        <end position="338"/>
    </location>
</feature>
<comment type="similarity">
    <text evidence="3 12">Belongs to the PIGV family.</text>
</comment>
<evidence type="ECO:0000256" key="2">
    <source>
        <dbReference type="ARBA" id="ARBA00004687"/>
    </source>
</evidence>
<reference evidence="13 14" key="1">
    <citation type="submission" date="2024-06" db="EMBL/GenBank/DDBJ databases">
        <title>Complete genome of Phlyctema vagabunda strain 19-DSS-EL-015.</title>
        <authorList>
            <person name="Fiorenzani C."/>
        </authorList>
    </citation>
    <scope>NUCLEOTIDE SEQUENCE [LARGE SCALE GENOMIC DNA]</scope>
    <source>
        <strain evidence="13 14">19-DSS-EL-015</strain>
    </source>
</reference>
<dbReference type="EMBL" id="JBFCZG010000004">
    <property type="protein sequence ID" value="KAL3423797.1"/>
    <property type="molecule type" value="Genomic_DNA"/>
</dbReference>
<dbReference type="PANTHER" id="PTHR12468">
    <property type="entry name" value="GPI MANNOSYLTRANSFERASE 2"/>
    <property type="match status" value="1"/>
</dbReference>
<feature type="transmembrane region" description="Helical" evidence="12">
    <location>
        <begin position="45"/>
        <end position="64"/>
    </location>
</feature>
<evidence type="ECO:0000256" key="8">
    <source>
        <dbReference type="ARBA" id="ARBA00022692"/>
    </source>
</evidence>
<evidence type="ECO:0000256" key="11">
    <source>
        <dbReference type="ARBA" id="ARBA00023136"/>
    </source>
</evidence>
<keyword evidence="14" id="KW-1185">Reference proteome</keyword>
<protein>
    <recommendedName>
        <fullName evidence="4 12">GPI mannosyltransferase 2</fullName>
        <ecNumber evidence="12">2.4.1.-</ecNumber>
    </recommendedName>
</protein>
<proteinExistence type="inferred from homology"/>
<evidence type="ECO:0000256" key="7">
    <source>
        <dbReference type="ARBA" id="ARBA00022679"/>
    </source>
</evidence>
<dbReference type="PANTHER" id="PTHR12468:SF2">
    <property type="entry name" value="GPI MANNOSYLTRANSFERASE 2"/>
    <property type="match status" value="1"/>
</dbReference>
<feature type="transmembrane region" description="Helical" evidence="12">
    <location>
        <begin position="99"/>
        <end position="125"/>
    </location>
</feature>
<feature type="transmembrane region" description="Helical" evidence="12">
    <location>
        <begin position="12"/>
        <end position="33"/>
    </location>
</feature>
<dbReference type="Pfam" id="PF04188">
    <property type="entry name" value="Mannosyl_trans2"/>
    <property type="match status" value="1"/>
</dbReference>
<keyword evidence="6 12" id="KW-0328">Glycosyltransferase</keyword>
<comment type="function">
    <text evidence="12">Mannosyltransferase involved in glycosylphosphatidylinositol-anchor biosynthesis.</text>
</comment>
<evidence type="ECO:0000256" key="10">
    <source>
        <dbReference type="ARBA" id="ARBA00022989"/>
    </source>
</evidence>
<evidence type="ECO:0000256" key="5">
    <source>
        <dbReference type="ARBA" id="ARBA00022502"/>
    </source>
</evidence>
<keyword evidence="10 12" id="KW-1133">Transmembrane helix</keyword>
<evidence type="ECO:0000256" key="3">
    <source>
        <dbReference type="ARBA" id="ARBA00008698"/>
    </source>
</evidence>
<evidence type="ECO:0000256" key="6">
    <source>
        <dbReference type="ARBA" id="ARBA00022676"/>
    </source>
</evidence>
<keyword evidence="11 12" id="KW-0472">Membrane</keyword>
<evidence type="ECO:0000256" key="9">
    <source>
        <dbReference type="ARBA" id="ARBA00022824"/>
    </source>
</evidence>
<accession>A0ABR4PKD0</accession>
<feature type="transmembrane region" description="Helical" evidence="12">
    <location>
        <begin position="208"/>
        <end position="227"/>
    </location>
</feature>
<keyword evidence="9 12" id="KW-0256">Endoplasmic reticulum</keyword>
<name>A0ABR4PKD0_9HELO</name>